<evidence type="ECO:0000256" key="2">
    <source>
        <dbReference type="ARBA" id="ARBA00002824"/>
    </source>
</evidence>
<keyword evidence="5 8" id="KW-0663">Pyridoxal phosphate</keyword>
<accession>A0A1H4BB39</accession>
<dbReference type="PANTHER" id="PTHR43586">
    <property type="entry name" value="CYSTEINE DESULFURASE"/>
    <property type="match status" value="1"/>
</dbReference>
<dbReference type="OrthoDB" id="9808002at2"/>
<dbReference type="PIRSF" id="PIRSF005572">
    <property type="entry name" value="NifS"/>
    <property type="match status" value="1"/>
</dbReference>
<dbReference type="SUPFAM" id="SSF53383">
    <property type="entry name" value="PLP-dependent transferases"/>
    <property type="match status" value="1"/>
</dbReference>
<keyword evidence="11" id="KW-1185">Reference proteome</keyword>
<dbReference type="Proteomes" id="UP000198773">
    <property type="component" value="Unassembled WGS sequence"/>
</dbReference>
<dbReference type="InterPro" id="IPR015422">
    <property type="entry name" value="PyrdxlP-dep_Trfase_small"/>
</dbReference>
<evidence type="ECO:0000256" key="6">
    <source>
        <dbReference type="ARBA" id="ARBA00050776"/>
    </source>
</evidence>
<evidence type="ECO:0000259" key="9">
    <source>
        <dbReference type="Pfam" id="PF00266"/>
    </source>
</evidence>
<comment type="cofactor">
    <cofactor evidence="1 7">
        <name>pyridoxal 5'-phosphate</name>
        <dbReference type="ChEBI" id="CHEBI:597326"/>
    </cofactor>
</comment>
<dbReference type="InterPro" id="IPR015421">
    <property type="entry name" value="PyrdxlP-dep_Trfase_major"/>
</dbReference>
<dbReference type="InterPro" id="IPR016454">
    <property type="entry name" value="Cysteine_dSase"/>
</dbReference>
<dbReference type="InterPro" id="IPR010970">
    <property type="entry name" value="Cys_dSase_SufS"/>
</dbReference>
<dbReference type="Pfam" id="PF00266">
    <property type="entry name" value="Aminotran_5"/>
    <property type="match status" value="1"/>
</dbReference>
<evidence type="ECO:0000256" key="7">
    <source>
        <dbReference type="RuleBase" id="RU004504"/>
    </source>
</evidence>
<name>A0A1H4BB39_ALKAM</name>
<sequence>MTAAISHFDIDAIRAQFPILQQQIEGNPLVYLDNAATTQKPKAVIQAITDYYTQCNANVHRGAHHLADEATRRFEQARDTVAAFIGARDRSEVIWTSGTTEAINIVANGIGQRLQPGDEVLVTEMEHHANLVTWQQACKRSGASLKVAPIHDNGALNTTAFTRLLTDKTKLVALPHVSNALGTVNPIKTLTAEAHAIGALVFIDGAQGIAHGGVDVSDIGCDFYAFSGHKLFGPTGVGVLWGKKAVLQDWPVWQTGGEMIAQVTYQSSTWGELPNRLEAGTPNIAGVIGLAAAIDWFNRLDLTAVQTHERRLLDYATEQAHGFDGLQIVGTAADKIGVFSFLLEGSHPADVGFLLDKQGIAIRTGSHCAQPLMQRLGVPGTARASFSVYNTLQEVDALFIALKKARQMLA</sequence>
<reference evidence="10 11" key="1">
    <citation type="submission" date="2016-10" db="EMBL/GenBank/DDBJ databases">
        <authorList>
            <person name="de Groot N.N."/>
        </authorList>
    </citation>
    <scope>NUCLEOTIDE SEQUENCE [LARGE SCALE GENOMIC DNA]</scope>
    <source>
        <strain evidence="10 11">CGMCC 1.3430</strain>
    </source>
</reference>
<dbReference type="InterPro" id="IPR020578">
    <property type="entry name" value="Aminotrans_V_PyrdxlP_BS"/>
</dbReference>
<dbReference type="EC" id="2.8.1.7" evidence="8"/>
<dbReference type="GO" id="GO:0006534">
    <property type="term" value="P:cysteine metabolic process"/>
    <property type="evidence" value="ECO:0007669"/>
    <property type="project" value="UniProtKB-UniRule"/>
</dbReference>
<dbReference type="Gene3D" id="3.90.1150.10">
    <property type="entry name" value="Aspartate Aminotransferase, domain 1"/>
    <property type="match status" value="1"/>
</dbReference>
<dbReference type="NCBIfam" id="TIGR01979">
    <property type="entry name" value="sufS"/>
    <property type="match status" value="1"/>
</dbReference>
<dbReference type="PANTHER" id="PTHR43586:SF8">
    <property type="entry name" value="CYSTEINE DESULFURASE 1, CHLOROPLASTIC"/>
    <property type="match status" value="1"/>
</dbReference>
<gene>
    <name evidence="10" type="ORF">SAMN04488051_103271</name>
</gene>
<dbReference type="AlphaFoldDB" id="A0A1H4BB39"/>
<feature type="domain" description="Aminotransferase class V" evidence="9">
    <location>
        <begin position="30"/>
        <end position="398"/>
    </location>
</feature>
<dbReference type="STRING" id="152573.SAMN04488051_103271"/>
<comment type="similarity">
    <text evidence="3 8">Belongs to the class-V pyridoxal-phosphate-dependent aminotransferase family. Csd subfamily.</text>
</comment>
<keyword evidence="10" id="KW-0456">Lyase</keyword>
<dbReference type="GO" id="GO:0031071">
    <property type="term" value="F:cysteine desulfurase activity"/>
    <property type="evidence" value="ECO:0007669"/>
    <property type="project" value="UniProtKB-UniRule"/>
</dbReference>
<evidence type="ECO:0000256" key="3">
    <source>
        <dbReference type="ARBA" id="ARBA00010447"/>
    </source>
</evidence>
<dbReference type="PROSITE" id="PS00595">
    <property type="entry name" value="AA_TRANSFER_CLASS_5"/>
    <property type="match status" value="1"/>
</dbReference>
<evidence type="ECO:0000313" key="11">
    <source>
        <dbReference type="Proteomes" id="UP000198773"/>
    </source>
</evidence>
<evidence type="ECO:0000256" key="8">
    <source>
        <dbReference type="RuleBase" id="RU004506"/>
    </source>
</evidence>
<dbReference type="RefSeq" id="WP_091341549.1">
    <property type="nucleotide sequence ID" value="NZ_FNRM01000003.1"/>
</dbReference>
<comment type="function">
    <text evidence="2 8">Catalyzes the removal of elemental sulfur and selenium atoms from L-cysteine, L-cystine, L-selenocysteine, and L-selenocystine to produce L-alanine.</text>
</comment>
<comment type="catalytic activity">
    <reaction evidence="6 8">
        <text>(sulfur carrier)-H + L-cysteine = (sulfur carrier)-SH + L-alanine</text>
        <dbReference type="Rhea" id="RHEA:43892"/>
        <dbReference type="Rhea" id="RHEA-COMP:14737"/>
        <dbReference type="Rhea" id="RHEA-COMP:14739"/>
        <dbReference type="ChEBI" id="CHEBI:29917"/>
        <dbReference type="ChEBI" id="CHEBI:35235"/>
        <dbReference type="ChEBI" id="CHEBI:57972"/>
        <dbReference type="ChEBI" id="CHEBI:64428"/>
        <dbReference type="EC" id="2.8.1.7"/>
    </reaction>
</comment>
<evidence type="ECO:0000256" key="1">
    <source>
        <dbReference type="ARBA" id="ARBA00001933"/>
    </source>
</evidence>
<dbReference type="InterPro" id="IPR000192">
    <property type="entry name" value="Aminotrans_V_dom"/>
</dbReference>
<dbReference type="InterPro" id="IPR015424">
    <property type="entry name" value="PyrdxlP-dep_Trfase"/>
</dbReference>
<dbReference type="GO" id="GO:0030170">
    <property type="term" value="F:pyridoxal phosphate binding"/>
    <property type="evidence" value="ECO:0007669"/>
    <property type="project" value="UniProtKB-UniRule"/>
</dbReference>
<evidence type="ECO:0000256" key="5">
    <source>
        <dbReference type="ARBA" id="ARBA00022898"/>
    </source>
</evidence>
<dbReference type="CDD" id="cd06453">
    <property type="entry name" value="SufS_like"/>
    <property type="match status" value="1"/>
</dbReference>
<evidence type="ECO:0000313" key="10">
    <source>
        <dbReference type="EMBL" id="SEA45435.1"/>
    </source>
</evidence>
<protein>
    <recommendedName>
        <fullName evidence="8">Cysteine desulfurase</fullName>
        <ecNumber evidence="8">2.8.1.7</ecNumber>
    </recommendedName>
</protein>
<proteinExistence type="inferred from homology"/>
<organism evidence="10 11">
    <name type="scientific">Alkalimonas amylolytica</name>
    <dbReference type="NCBI Taxonomy" id="152573"/>
    <lineage>
        <taxon>Bacteria</taxon>
        <taxon>Pseudomonadati</taxon>
        <taxon>Pseudomonadota</taxon>
        <taxon>Gammaproteobacteria</taxon>
        <taxon>Alkalimonas</taxon>
    </lineage>
</organism>
<keyword evidence="4 8" id="KW-0808">Transferase</keyword>
<evidence type="ECO:0000256" key="4">
    <source>
        <dbReference type="ARBA" id="ARBA00022679"/>
    </source>
</evidence>
<dbReference type="Gene3D" id="3.40.640.10">
    <property type="entry name" value="Type I PLP-dependent aspartate aminotransferase-like (Major domain)"/>
    <property type="match status" value="1"/>
</dbReference>
<dbReference type="GO" id="GO:0016829">
    <property type="term" value="F:lyase activity"/>
    <property type="evidence" value="ECO:0007669"/>
    <property type="project" value="UniProtKB-KW"/>
</dbReference>
<dbReference type="EMBL" id="FNRM01000003">
    <property type="protein sequence ID" value="SEA45435.1"/>
    <property type="molecule type" value="Genomic_DNA"/>
</dbReference>